<dbReference type="PATRIC" id="fig|1359152.3.peg.1569"/>
<accession>A0A0F3NAV0</accession>
<gene>
    <name evidence="1" type="ORF">APHMUC_1499</name>
</gene>
<comment type="caution">
    <text evidence="1">The sequence shown here is derived from an EMBL/GenBank/DDBJ whole genome shotgun (WGS) entry which is preliminary data.</text>
</comment>
<evidence type="ECO:0000313" key="2">
    <source>
        <dbReference type="Proteomes" id="UP000033441"/>
    </source>
</evidence>
<reference evidence="1 2" key="1">
    <citation type="submission" date="2015-02" db="EMBL/GenBank/DDBJ databases">
        <title>Genome Sequencing of Rickettsiales.</title>
        <authorList>
            <person name="Daugherty S.C."/>
            <person name="Su Q."/>
            <person name="Abolude K."/>
            <person name="Beier-Sexton M."/>
            <person name="Carlyon J.A."/>
            <person name="Carter R."/>
            <person name="Day N.P."/>
            <person name="Dumler S.J."/>
            <person name="Dyachenko V."/>
            <person name="Godinez A."/>
            <person name="Kurtti T.J."/>
            <person name="Lichay M."/>
            <person name="Mullins K.E."/>
            <person name="Ott S."/>
            <person name="Pappas-Brown V."/>
            <person name="Paris D.H."/>
            <person name="Patel P."/>
            <person name="Richards A.L."/>
            <person name="Sadzewicz L."/>
            <person name="Sears K."/>
            <person name="Seidman D."/>
            <person name="Sengamalay N."/>
            <person name="Stenos J."/>
            <person name="Tallon L.J."/>
            <person name="Vincent G."/>
            <person name="Fraser C.M."/>
            <person name="Munderloh U."/>
            <person name="Dunning-Hotopp J.C."/>
        </authorList>
    </citation>
    <scope>NUCLEOTIDE SEQUENCE [LARGE SCALE GENOMIC DNA]</scope>
    <source>
        <strain evidence="1 2">ApMUC09</strain>
    </source>
</reference>
<sequence length="40" mass="4311">MVTRSSKVTTTRSKAKKGIMASLICCPGKPHEACSDAYPR</sequence>
<organism evidence="1 2">
    <name type="scientific">Anaplasma phagocytophilum str. ApMUC09</name>
    <dbReference type="NCBI Taxonomy" id="1359152"/>
    <lineage>
        <taxon>Bacteria</taxon>
        <taxon>Pseudomonadati</taxon>
        <taxon>Pseudomonadota</taxon>
        <taxon>Alphaproteobacteria</taxon>
        <taxon>Rickettsiales</taxon>
        <taxon>Anaplasmataceae</taxon>
        <taxon>Anaplasma</taxon>
        <taxon>phagocytophilum group</taxon>
    </lineage>
</organism>
<name>A0A0F3NAV0_ANAPH</name>
<protein>
    <submittedName>
        <fullName evidence="1">Uncharacterized protein</fullName>
    </submittedName>
</protein>
<dbReference type="AlphaFoldDB" id="A0A0F3NAV0"/>
<dbReference type="EMBL" id="LANV01000001">
    <property type="protein sequence ID" value="KJV65165.1"/>
    <property type="molecule type" value="Genomic_DNA"/>
</dbReference>
<dbReference type="Proteomes" id="UP000033441">
    <property type="component" value="Unassembled WGS sequence"/>
</dbReference>
<proteinExistence type="predicted"/>
<evidence type="ECO:0000313" key="1">
    <source>
        <dbReference type="EMBL" id="KJV65165.1"/>
    </source>
</evidence>